<evidence type="ECO:0000313" key="3">
    <source>
        <dbReference type="Proteomes" id="UP001054889"/>
    </source>
</evidence>
<name>A0AAV5ECT5_ELECO</name>
<organism evidence="2 3">
    <name type="scientific">Eleusine coracana subsp. coracana</name>
    <dbReference type="NCBI Taxonomy" id="191504"/>
    <lineage>
        <taxon>Eukaryota</taxon>
        <taxon>Viridiplantae</taxon>
        <taxon>Streptophyta</taxon>
        <taxon>Embryophyta</taxon>
        <taxon>Tracheophyta</taxon>
        <taxon>Spermatophyta</taxon>
        <taxon>Magnoliopsida</taxon>
        <taxon>Liliopsida</taxon>
        <taxon>Poales</taxon>
        <taxon>Poaceae</taxon>
        <taxon>PACMAD clade</taxon>
        <taxon>Chloridoideae</taxon>
        <taxon>Cynodonteae</taxon>
        <taxon>Eleusininae</taxon>
        <taxon>Eleusine</taxon>
    </lineage>
</organism>
<protein>
    <recommendedName>
        <fullName evidence="1">RNase H type-1 domain-containing protein</fullName>
    </recommendedName>
</protein>
<gene>
    <name evidence="2" type="primary">gb07993</name>
    <name evidence="2" type="ORF">PR202_gb07993</name>
</gene>
<dbReference type="AlphaFoldDB" id="A0AAV5ECT5"/>
<dbReference type="EMBL" id="BQKI01000075">
    <property type="protein sequence ID" value="GJN20597.1"/>
    <property type="molecule type" value="Genomic_DNA"/>
</dbReference>
<dbReference type="Proteomes" id="UP001054889">
    <property type="component" value="Unassembled WGS sequence"/>
</dbReference>
<evidence type="ECO:0000313" key="2">
    <source>
        <dbReference type="EMBL" id="GJN20597.1"/>
    </source>
</evidence>
<dbReference type="GO" id="GO:0003676">
    <property type="term" value="F:nucleic acid binding"/>
    <property type="evidence" value="ECO:0007669"/>
    <property type="project" value="InterPro"/>
</dbReference>
<dbReference type="Pfam" id="PF13456">
    <property type="entry name" value="RVT_3"/>
    <property type="match status" value="1"/>
</dbReference>
<proteinExistence type="predicted"/>
<accession>A0AAV5ECT5</accession>
<keyword evidence="3" id="KW-1185">Reference proteome</keyword>
<evidence type="ECO:0000259" key="1">
    <source>
        <dbReference type="Pfam" id="PF13456"/>
    </source>
</evidence>
<comment type="caution">
    <text evidence="2">The sequence shown here is derived from an EMBL/GenBank/DDBJ whole genome shotgun (WGS) entry which is preliminary data.</text>
</comment>
<reference evidence="2" key="2">
    <citation type="submission" date="2021-12" db="EMBL/GenBank/DDBJ databases">
        <title>Resequencing data analysis of finger millet.</title>
        <authorList>
            <person name="Hatakeyama M."/>
            <person name="Aluri S."/>
            <person name="Balachadran M.T."/>
            <person name="Sivarajan S.R."/>
            <person name="Poveda L."/>
            <person name="Shimizu-Inatsugi R."/>
            <person name="Schlapbach R."/>
            <person name="Sreeman S.M."/>
            <person name="Shimizu K.K."/>
        </authorList>
    </citation>
    <scope>NUCLEOTIDE SEQUENCE</scope>
</reference>
<reference evidence="2" key="1">
    <citation type="journal article" date="2018" name="DNA Res.">
        <title>Multiple hybrid de novo genome assembly of finger millet, an orphan allotetraploid crop.</title>
        <authorList>
            <person name="Hatakeyama M."/>
            <person name="Aluri S."/>
            <person name="Balachadran M.T."/>
            <person name="Sivarajan S.R."/>
            <person name="Patrignani A."/>
            <person name="Gruter S."/>
            <person name="Poveda L."/>
            <person name="Shimizu-Inatsugi R."/>
            <person name="Baeten J."/>
            <person name="Francoijs K.J."/>
            <person name="Nataraja K.N."/>
            <person name="Reddy Y.A.N."/>
            <person name="Phadnis S."/>
            <person name="Ravikumar R.L."/>
            <person name="Schlapbach R."/>
            <person name="Sreeman S.M."/>
            <person name="Shimizu K.K."/>
        </authorList>
    </citation>
    <scope>NUCLEOTIDE SEQUENCE</scope>
</reference>
<dbReference type="InterPro" id="IPR002156">
    <property type="entry name" value="RNaseH_domain"/>
</dbReference>
<feature type="domain" description="RNase H type-1" evidence="1">
    <location>
        <begin position="3"/>
        <end position="78"/>
    </location>
</feature>
<sequence length="104" mass="11774">MTCREGIALATEWICTRIILKLDCSTIIAAMGLKGVHRSRLCFILDEITENRSCLPEVKLQAIRWEQNRAAHELAQLAKNTAMWRVSSPCCIDQVIAQECNNSR</sequence>
<dbReference type="GO" id="GO:0004523">
    <property type="term" value="F:RNA-DNA hybrid ribonuclease activity"/>
    <property type="evidence" value="ECO:0007669"/>
    <property type="project" value="InterPro"/>
</dbReference>